<dbReference type="RefSeq" id="WP_238184611.1">
    <property type="nucleotide sequence ID" value="NZ_BPRB01000270.1"/>
</dbReference>
<protein>
    <recommendedName>
        <fullName evidence="1">DUF3616 domain-containing protein</fullName>
    </recommendedName>
</protein>
<proteinExistence type="predicted"/>
<dbReference type="InterPro" id="IPR022060">
    <property type="entry name" value="DUF3616"/>
</dbReference>
<reference evidence="2" key="2">
    <citation type="submission" date="2021-08" db="EMBL/GenBank/DDBJ databases">
        <authorList>
            <person name="Tani A."/>
            <person name="Ola A."/>
            <person name="Ogura Y."/>
            <person name="Katsura K."/>
            <person name="Hayashi T."/>
        </authorList>
    </citation>
    <scope>NUCLEOTIDE SEQUENCE</scope>
    <source>
        <strain evidence="2">DSM 23632</strain>
    </source>
</reference>
<organism evidence="2 3">
    <name type="scientific">Methylobacterium trifolii</name>
    <dbReference type="NCBI Taxonomy" id="1003092"/>
    <lineage>
        <taxon>Bacteria</taxon>
        <taxon>Pseudomonadati</taxon>
        <taxon>Pseudomonadota</taxon>
        <taxon>Alphaproteobacteria</taxon>
        <taxon>Hyphomicrobiales</taxon>
        <taxon>Methylobacteriaceae</taxon>
        <taxon>Methylobacterium</taxon>
    </lineage>
</organism>
<dbReference type="Proteomes" id="UP001055057">
    <property type="component" value="Unassembled WGS sequence"/>
</dbReference>
<dbReference type="Pfam" id="PF12275">
    <property type="entry name" value="DUF3616"/>
    <property type="match status" value="1"/>
</dbReference>
<accession>A0ABQ4U6L8</accession>
<gene>
    <name evidence="2" type="ORF">MPOCJGCO_4176</name>
</gene>
<feature type="domain" description="DUF3616" evidence="1">
    <location>
        <begin position="149"/>
        <end position="244"/>
    </location>
</feature>
<comment type="caution">
    <text evidence="2">The sequence shown here is derived from an EMBL/GenBank/DDBJ whole genome shotgun (WGS) entry which is preliminary data.</text>
</comment>
<evidence type="ECO:0000313" key="2">
    <source>
        <dbReference type="EMBL" id="GJE62047.1"/>
    </source>
</evidence>
<evidence type="ECO:0000313" key="3">
    <source>
        <dbReference type="Proteomes" id="UP001055057"/>
    </source>
</evidence>
<dbReference type="EMBL" id="BPRB01000270">
    <property type="protein sequence ID" value="GJE62047.1"/>
    <property type="molecule type" value="Genomic_DNA"/>
</dbReference>
<name>A0ABQ4U6L8_9HYPH</name>
<reference evidence="2" key="1">
    <citation type="journal article" date="2021" name="Front. Microbiol.">
        <title>Comprehensive Comparative Genomics and Phenotyping of Methylobacterium Species.</title>
        <authorList>
            <person name="Alessa O."/>
            <person name="Ogura Y."/>
            <person name="Fujitani Y."/>
            <person name="Takami H."/>
            <person name="Hayashi T."/>
            <person name="Sahin N."/>
            <person name="Tani A."/>
        </authorList>
    </citation>
    <scope>NUCLEOTIDE SEQUENCE</scope>
    <source>
        <strain evidence="2">DSM 23632</strain>
    </source>
</reference>
<evidence type="ECO:0000259" key="1">
    <source>
        <dbReference type="Pfam" id="PF12275"/>
    </source>
</evidence>
<sequence length="309" mass="32908">MRHLAVLGFAASLVANQATAETREYRGLCEASAAAALDDRHFAVASDETNVLFVYERGIADPVAKFDFEPFTTFGGSDLEGAARVGSRVYWISSHSFNKNGQDRDKRKVFFATDVGFASGRPVLRAVGKPAFGLRDDLAAAAGVPNAELNLEGLAAAAEGLLLGLRGPLVDGKAIVVPLENPAAVVEASQAPRFGSAVRLDLGGLGIRSMDWVGSGERAYVITAGPVEDGSAPFRLYWWSGRPDDLSPKLALEMWTGDNLIPEALVAFPDQTSFQILSDDGNRCSDEGPAHLRRFRSVDVSLPEAGTAK</sequence>
<keyword evidence="3" id="KW-1185">Reference proteome</keyword>